<feature type="domain" description="Histidine biosynthesis HisG C-terminal" evidence="31">
    <location>
        <begin position="178"/>
        <end position="245"/>
    </location>
</feature>
<evidence type="ECO:0000256" key="11">
    <source>
        <dbReference type="ARBA" id="ARBA00011946"/>
    </source>
</evidence>
<keyword evidence="15" id="KW-0028">Amino-acid biosynthesis</keyword>
<dbReference type="Pfam" id="PF00155">
    <property type="entry name" value="Aminotran_1_2"/>
    <property type="match status" value="1"/>
</dbReference>
<dbReference type="NCBIfam" id="TIGR00069">
    <property type="entry name" value="hisD"/>
    <property type="match status" value="1"/>
</dbReference>
<evidence type="ECO:0000256" key="15">
    <source>
        <dbReference type="ARBA" id="ARBA00022605"/>
    </source>
</evidence>
<evidence type="ECO:0000256" key="21">
    <source>
        <dbReference type="ARBA" id="ARBA00022840"/>
    </source>
</evidence>
<dbReference type="SUPFAM" id="SSF53720">
    <property type="entry name" value="ALDH-like"/>
    <property type="match status" value="1"/>
</dbReference>
<protein>
    <recommendedName>
        <fullName evidence="12">ATP phosphoribosyltransferase</fullName>
        <ecNumber evidence="11">2.4.2.17</ecNumber>
    </recommendedName>
    <alternativeName>
        <fullName evidence="28">Imidazole acetol-phosphate transaminase</fullName>
    </alternativeName>
</protein>
<keyword evidence="19" id="KW-0547">Nucleotide-binding</keyword>
<dbReference type="FunFam" id="3.40.50.1980:FF:000001">
    <property type="entry name" value="Histidinol dehydrogenase"/>
    <property type="match status" value="1"/>
</dbReference>
<evidence type="ECO:0000256" key="9">
    <source>
        <dbReference type="ARBA" id="ARBA00008392"/>
    </source>
</evidence>
<keyword evidence="21" id="KW-0067">ATP-binding</keyword>
<dbReference type="GO" id="GO:0051287">
    <property type="term" value="F:NAD binding"/>
    <property type="evidence" value="ECO:0007669"/>
    <property type="project" value="InterPro"/>
</dbReference>
<dbReference type="Pfam" id="PF01634">
    <property type="entry name" value="HisG"/>
    <property type="match status" value="1"/>
</dbReference>
<evidence type="ECO:0000256" key="13">
    <source>
        <dbReference type="ARBA" id="ARBA00022490"/>
    </source>
</evidence>
<comment type="cofactor">
    <cofactor evidence="4">
        <name>Zn(2+)</name>
        <dbReference type="ChEBI" id="CHEBI:29105"/>
    </cofactor>
</comment>
<dbReference type="FunFam" id="3.30.70.120:FF:000002">
    <property type="entry name" value="ATP phosphoribosyltransferase"/>
    <property type="match status" value="1"/>
</dbReference>
<keyword evidence="13" id="KW-0963">Cytoplasm</keyword>
<comment type="function">
    <text evidence="27">Catalyzes the condensation of ATP and 5-phosphoribose 1-diphosphate to form N'-(5'-phosphoribosyl)-ATP (PR-ATP). Has a crucial role in the pathway because the rate of histidine biosynthesis seems to be controlled primarily by regulation of HisG enzymatic activity.</text>
</comment>
<dbReference type="InterPro" id="IPR001692">
    <property type="entry name" value="Histidinol_DH_CS"/>
</dbReference>
<dbReference type="InterPro" id="IPR015421">
    <property type="entry name" value="PyrdxlP-dep_Trfase_major"/>
</dbReference>
<dbReference type="Gene3D" id="3.30.70.120">
    <property type="match status" value="1"/>
</dbReference>
<feature type="domain" description="ATP phosphoribosyltransferase catalytic" evidence="30">
    <location>
        <begin position="9"/>
        <end position="174"/>
    </location>
</feature>
<keyword evidence="25" id="KW-0520">NAD</keyword>
<keyword evidence="24" id="KW-0560">Oxidoreductase</keyword>
<evidence type="ECO:0000256" key="18">
    <source>
        <dbReference type="ARBA" id="ARBA00022723"/>
    </source>
</evidence>
<dbReference type="GO" id="GO:0004400">
    <property type="term" value="F:histidinol-phosphate transaminase activity"/>
    <property type="evidence" value="ECO:0007669"/>
    <property type="project" value="InterPro"/>
</dbReference>
<evidence type="ECO:0000256" key="17">
    <source>
        <dbReference type="ARBA" id="ARBA00022679"/>
    </source>
</evidence>
<dbReference type="Gene3D" id="3.90.1150.10">
    <property type="entry name" value="Aspartate Aminotransferase, domain 1"/>
    <property type="match status" value="1"/>
</dbReference>
<dbReference type="CDD" id="cd00609">
    <property type="entry name" value="AAT_like"/>
    <property type="match status" value="1"/>
</dbReference>
<dbReference type="UniPathway" id="UPA00031">
    <property type="reaction ID" value="UER00014"/>
</dbReference>
<comment type="caution">
    <text evidence="32">The sequence shown here is derived from an EMBL/GenBank/DDBJ whole genome shotgun (WGS) entry which is preliminary data.</text>
</comment>
<evidence type="ECO:0000259" key="29">
    <source>
        <dbReference type="Pfam" id="PF00155"/>
    </source>
</evidence>
<sequence>MPIDILRVRDDDIPGLVMDGVVDLGIIGENVLEEELLTRRAQGEDPRYYTLRRLDFGGCRLSLATAVDEPWDGPASLNNKRIATSYPHLLKRYLDQKGVQFKSCLLNGSVEVAPRAGLADAICDLVSTGATLEANGLREVEVIYRSKACLIQRDGEMPAAKQQLIDKLLTRIQGVIQARESKYIMMHAPTERLDEVIALLPGAERPTILPLAGDQQRVAMHMVSSETLFWETMEKLKALGASSILGARRALLMRPAISASDSITRTVADILNSVKSNGDAALREYSAKFDKTEVKQLQVTQQQIDEAGARLGREIKEAMAVAVANIEKFHLAQQLAPVDVETMPGVRCQQVTRPVASVGLYIPGGTAPLFSTVLMLATPARIAGCKKVVLCSPPPIADEILYAAQLCGVQEVFQVGGAQAIAALALGTESIPKVDKIFGPGNAFVTEAKRQVSQRLDGAAIDMPAGPSEVLVIADSGATPDFVASDLLSQAEHGPDSQVILLTPDSAMAQAVADAVERQLAALPRAETARKALESSRLIIARDLAQCIEISNQYGPEHLIIQTRNARELVDDITSAGSVFLGDWSPESAGDYASGTNHVLPTYGYTSTCSSLGLADFQKRMTVQELSPQAYRPQKRRYPTRRRPEGASMSIEELARANVRALTPYQSARRLGGNGDVWLNANEYPTPVEFQLTAQTLNRYPECQPKQVIANYASYAGVKPEQVLVSRGADEGIELLIRAFCEPGKDAILYCPPTYGMYTVSAETFGVECRTVATLDNWQLDLPAIAENLTGVKVVYVCSPNNPTGQLINPQDLRVLLEMTRGKALVVADEAYIEFCPQATLAGWLEEYPNLVVLRTLSKAFALAGLRCGFTLANEEVINLLLKVIAPYPLSTPVADIAAQALSPQGINAMRERVAEVLLNRQYLINELKNVPCVEQVFDSETNYIIARITASSAVFKSLWDQGIILRDQNKQPTLSGCLRISIGTREECQRAIEALRQQPGLQATESK</sequence>
<dbReference type="Pfam" id="PF00815">
    <property type="entry name" value="Histidinol_dh"/>
    <property type="match status" value="1"/>
</dbReference>
<comment type="similarity">
    <text evidence="8">Belongs to the ATP phosphoribosyltransferase family. Long subfamily.</text>
</comment>
<evidence type="ECO:0000256" key="10">
    <source>
        <dbReference type="ARBA" id="ARBA00011738"/>
    </source>
</evidence>
<dbReference type="SUPFAM" id="SSF54913">
    <property type="entry name" value="GlnB-like"/>
    <property type="match status" value="1"/>
</dbReference>
<evidence type="ECO:0000256" key="3">
    <source>
        <dbReference type="ARBA" id="ARBA00001946"/>
    </source>
</evidence>
<dbReference type="Proteomes" id="UP000030106">
    <property type="component" value="Unassembled WGS sequence"/>
</dbReference>
<keyword evidence="14" id="KW-0032">Aminotransferase</keyword>
<dbReference type="EMBL" id="ANFO01000005">
    <property type="protein sequence ID" value="KGQ14012.1"/>
    <property type="molecule type" value="Genomic_DNA"/>
</dbReference>
<gene>
    <name evidence="32" type="ORF">BBAD15_g44</name>
</gene>
<evidence type="ECO:0000256" key="25">
    <source>
        <dbReference type="ARBA" id="ARBA00023027"/>
    </source>
</evidence>
<organism evidence="32 33">
    <name type="scientific">Beauveria bassiana D1-5</name>
    <dbReference type="NCBI Taxonomy" id="1245745"/>
    <lineage>
        <taxon>Eukaryota</taxon>
        <taxon>Fungi</taxon>
        <taxon>Dikarya</taxon>
        <taxon>Ascomycota</taxon>
        <taxon>Pezizomycotina</taxon>
        <taxon>Sordariomycetes</taxon>
        <taxon>Hypocreomycetidae</taxon>
        <taxon>Hypocreales</taxon>
        <taxon>Cordycipitaceae</taxon>
        <taxon>Beauveria</taxon>
    </lineage>
</organism>
<dbReference type="InterPro" id="IPR018198">
    <property type="entry name" value="ATP_PRibTrfase_CS"/>
</dbReference>
<keyword evidence="18" id="KW-0479">Metal-binding</keyword>
<evidence type="ECO:0000256" key="19">
    <source>
        <dbReference type="ARBA" id="ARBA00022741"/>
    </source>
</evidence>
<dbReference type="NCBIfam" id="TIGR03455">
    <property type="entry name" value="HisG_C-term"/>
    <property type="match status" value="1"/>
</dbReference>
<evidence type="ECO:0000256" key="8">
    <source>
        <dbReference type="ARBA" id="ARBA00007955"/>
    </source>
</evidence>
<dbReference type="FunFam" id="3.40.640.10:FF:000032">
    <property type="entry name" value="Histidinol-phosphate aminotransferase"/>
    <property type="match status" value="1"/>
</dbReference>
<evidence type="ECO:0000256" key="27">
    <source>
        <dbReference type="ARBA" id="ARBA00024861"/>
    </source>
</evidence>
<dbReference type="Gene3D" id="3.40.190.10">
    <property type="entry name" value="Periplasmic binding protein-like II"/>
    <property type="match status" value="2"/>
</dbReference>
<evidence type="ECO:0000256" key="4">
    <source>
        <dbReference type="ARBA" id="ARBA00001947"/>
    </source>
</evidence>
<dbReference type="PRINTS" id="PR00083">
    <property type="entry name" value="HOLDHDRGNASE"/>
</dbReference>
<comment type="catalytic activity">
    <reaction evidence="1">
        <text>1-(5-phospho-beta-D-ribosyl)-ATP + diphosphate = 5-phospho-alpha-D-ribose 1-diphosphate + ATP</text>
        <dbReference type="Rhea" id="RHEA:18473"/>
        <dbReference type="ChEBI" id="CHEBI:30616"/>
        <dbReference type="ChEBI" id="CHEBI:33019"/>
        <dbReference type="ChEBI" id="CHEBI:58017"/>
        <dbReference type="ChEBI" id="CHEBI:73183"/>
        <dbReference type="EC" id="2.4.2.17"/>
    </reaction>
</comment>
<name>A0A0A2W5P7_BEABA</name>
<keyword evidence="26" id="KW-0368">Histidine biosynthesis</keyword>
<dbReference type="HOGENOM" id="CLU_011806_0_0_1"/>
<dbReference type="Gene3D" id="3.40.640.10">
    <property type="entry name" value="Type I PLP-dependent aspartate aminotransferase-like (Major domain)"/>
    <property type="match status" value="1"/>
</dbReference>
<comment type="cofactor">
    <cofactor evidence="3">
        <name>Mg(2+)</name>
        <dbReference type="ChEBI" id="CHEBI:18420"/>
    </cofactor>
</comment>
<comment type="cofactor">
    <cofactor evidence="2">
        <name>pyridoxal 5'-phosphate</name>
        <dbReference type="ChEBI" id="CHEBI:597326"/>
    </cofactor>
</comment>
<keyword evidence="23" id="KW-0663">Pyridoxal phosphate</keyword>
<feature type="domain" description="Aminotransferase class I/classII large" evidence="29">
    <location>
        <begin position="677"/>
        <end position="996"/>
    </location>
</feature>
<evidence type="ECO:0000256" key="24">
    <source>
        <dbReference type="ARBA" id="ARBA00023002"/>
    </source>
</evidence>
<evidence type="ECO:0000256" key="1">
    <source>
        <dbReference type="ARBA" id="ARBA00000915"/>
    </source>
</evidence>
<reference evidence="32 33" key="1">
    <citation type="submission" date="2012-10" db="EMBL/GenBank/DDBJ databases">
        <title>Genome sequencing and analysis of entomopathogenic fungi Beauveria bassiana D1-5.</title>
        <authorList>
            <person name="Li Q."/>
            <person name="Wang L."/>
            <person name="Zhang Z."/>
            <person name="Wang Q."/>
            <person name="Ren J."/>
            <person name="Wang M."/>
            <person name="Xu W."/>
            <person name="Wang J."/>
            <person name="Lu Y."/>
            <person name="Du Q."/>
            <person name="Sun Z."/>
        </authorList>
    </citation>
    <scope>NUCLEOTIDE SEQUENCE [LARGE SCALE GENOMIC DNA]</scope>
    <source>
        <strain evidence="32 33">D1-5</strain>
    </source>
</reference>
<dbReference type="PROSITE" id="PS00599">
    <property type="entry name" value="AA_TRANSFER_CLASS_2"/>
    <property type="match status" value="1"/>
</dbReference>
<dbReference type="EC" id="2.4.2.17" evidence="11"/>
<dbReference type="FunFam" id="3.40.190.10:FF:000008">
    <property type="entry name" value="ATP phosphoribosyltransferase"/>
    <property type="match status" value="1"/>
</dbReference>
<dbReference type="FunFam" id="3.40.50.1980:FF:000002">
    <property type="entry name" value="Histidinol dehydrogenase, chloroplastic"/>
    <property type="match status" value="1"/>
</dbReference>
<dbReference type="PANTHER" id="PTHR21256">
    <property type="entry name" value="HISTIDINOL DEHYDROGENASE HDH"/>
    <property type="match status" value="1"/>
</dbReference>
<evidence type="ECO:0000256" key="12">
    <source>
        <dbReference type="ARBA" id="ARBA00020998"/>
    </source>
</evidence>
<dbReference type="InterPro" id="IPR001917">
    <property type="entry name" value="Aminotrans_II_pyridoxalP_BS"/>
</dbReference>
<dbReference type="InterPro" id="IPR013820">
    <property type="entry name" value="ATP_PRibTrfase_cat"/>
</dbReference>
<evidence type="ECO:0000256" key="2">
    <source>
        <dbReference type="ARBA" id="ARBA00001933"/>
    </source>
</evidence>
<evidence type="ECO:0000256" key="14">
    <source>
        <dbReference type="ARBA" id="ARBA00022576"/>
    </source>
</evidence>
<evidence type="ECO:0000313" key="33">
    <source>
        <dbReference type="Proteomes" id="UP000030106"/>
    </source>
</evidence>
<dbReference type="Gene3D" id="1.20.5.1300">
    <property type="match status" value="1"/>
</dbReference>
<dbReference type="InterPro" id="IPR004839">
    <property type="entry name" value="Aminotransferase_I/II_large"/>
</dbReference>
<dbReference type="InterPro" id="IPR016161">
    <property type="entry name" value="Ald_DH/histidinol_DH"/>
</dbReference>
<comment type="similarity">
    <text evidence="9">Belongs to the class-II pyridoxal-phosphate-dependent aminotransferase family.</text>
</comment>
<keyword evidence="22" id="KW-0460">Magnesium</keyword>
<dbReference type="InterPro" id="IPR015422">
    <property type="entry name" value="PyrdxlP-dep_Trfase_small"/>
</dbReference>
<dbReference type="InterPro" id="IPR015424">
    <property type="entry name" value="PyrdxlP-dep_Trfase"/>
</dbReference>
<dbReference type="InterPro" id="IPR013115">
    <property type="entry name" value="HisG_C"/>
</dbReference>
<dbReference type="AlphaFoldDB" id="A0A0A2W5P7"/>
<dbReference type="InterPro" id="IPR012131">
    <property type="entry name" value="Hstdl_DH"/>
</dbReference>
<dbReference type="NCBIfam" id="TIGR01141">
    <property type="entry name" value="hisC"/>
    <property type="match status" value="1"/>
</dbReference>
<dbReference type="CDD" id="cd06572">
    <property type="entry name" value="Histidinol_dh"/>
    <property type="match status" value="1"/>
</dbReference>
<dbReference type="SUPFAM" id="SSF53850">
    <property type="entry name" value="Periplasmic binding protein-like II"/>
    <property type="match status" value="1"/>
</dbReference>
<evidence type="ECO:0000256" key="16">
    <source>
        <dbReference type="ARBA" id="ARBA00022676"/>
    </source>
</evidence>
<dbReference type="PANTHER" id="PTHR21256:SF2">
    <property type="entry name" value="HISTIDINE BIOSYNTHESIS TRIFUNCTIONAL PROTEIN"/>
    <property type="match status" value="1"/>
</dbReference>
<dbReference type="GO" id="GO:0003879">
    <property type="term" value="F:ATP phosphoribosyltransferase activity"/>
    <property type="evidence" value="ECO:0007669"/>
    <property type="project" value="UniProtKB-EC"/>
</dbReference>
<dbReference type="GO" id="GO:0004399">
    <property type="term" value="F:histidinol dehydrogenase activity"/>
    <property type="evidence" value="ECO:0007669"/>
    <property type="project" value="EnsemblFungi"/>
</dbReference>
<keyword evidence="17" id="KW-0808">Transferase</keyword>
<evidence type="ECO:0000256" key="20">
    <source>
        <dbReference type="ARBA" id="ARBA00022833"/>
    </source>
</evidence>
<dbReference type="PROSITE" id="PS00611">
    <property type="entry name" value="HISOL_DEHYDROGENASE"/>
    <property type="match status" value="1"/>
</dbReference>
<accession>A0A0A2W5P7</accession>
<evidence type="ECO:0000256" key="26">
    <source>
        <dbReference type="ARBA" id="ARBA00023102"/>
    </source>
</evidence>
<evidence type="ECO:0000256" key="5">
    <source>
        <dbReference type="ARBA" id="ARBA00004496"/>
    </source>
</evidence>
<keyword evidence="16" id="KW-0328">Glycosyltransferase</keyword>
<proteinExistence type="inferred from homology"/>
<dbReference type="NCBIfam" id="TIGR00070">
    <property type="entry name" value="hisG"/>
    <property type="match status" value="1"/>
</dbReference>
<dbReference type="HAMAP" id="MF_01024">
    <property type="entry name" value="HisD"/>
    <property type="match status" value="1"/>
</dbReference>
<evidence type="ECO:0000256" key="7">
    <source>
        <dbReference type="ARBA" id="ARBA00004940"/>
    </source>
</evidence>
<dbReference type="STRING" id="1245745.A0A0A2W5P7"/>
<dbReference type="PROSITE" id="PS01316">
    <property type="entry name" value="ATP_P_PHORIBOSYLTR"/>
    <property type="match status" value="1"/>
</dbReference>
<evidence type="ECO:0000313" key="32">
    <source>
        <dbReference type="EMBL" id="KGQ14012.1"/>
    </source>
</evidence>
<dbReference type="SUPFAM" id="SSF53383">
    <property type="entry name" value="PLP-dependent transferases"/>
    <property type="match status" value="1"/>
</dbReference>
<dbReference type="GO" id="GO:0004635">
    <property type="term" value="F:phosphoribosyl-AMP cyclohydrolase activity"/>
    <property type="evidence" value="ECO:0007669"/>
    <property type="project" value="EnsemblFungi"/>
</dbReference>
<evidence type="ECO:0000256" key="22">
    <source>
        <dbReference type="ARBA" id="ARBA00022842"/>
    </source>
</evidence>
<dbReference type="GO" id="GO:0005524">
    <property type="term" value="F:ATP binding"/>
    <property type="evidence" value="ECO:0007669"/>
    <property type="project" value="UniProtKB-KW"/>
</dbReference>
<dbReference type="InterPro" id="IPR005861">
    <property type="entry name" value="HisP_aminotrans"/>
</dbReference>
<evidence type="ECO:0000256" key="28">
    <source>
        <dbReference type="ARBA" id="ARBA00030262"/>
    </source>
</evidence>
<comment type="pathway">
    <text evidence="7">Amino-acid biosynthesis; L-histidine biosynthesis; L-histidine from 5-phospho-alpha-D-ribose 1-diphosphate: step 9/9.</text>
</comment>
<evidence type="ECO:0000256" key="23">
    <source>
        <dbReference type="ARBA" id="ARBA00022898"/>
    </source>
</evidence>
<comment type="subcellular location">
    <subcellularLocation>
        <location evidence="5">Cytoplasm</location>
    </subcellularLocation>
</comment>
<dbReference type="GO" id="GO:0005829">
    <property type="term" value="C:cytosol"/>
    <property type="evidence" value="ECO:0007669"/>
    <property type="project" value="TreeGrafter"/>
</dbReference>
<comment type="subunit">
    <text evidence="10">Homodimer.</text>
</comment>
<comment type="pathway">
    <text evidence="6">Amino-acid biosynthesis; L-histidine biosynthesis; L-histidine from 5-phospho-alpha-D-ribose 1-diphosphate: step 1/9.</text>
</comment>
<evidence type="ECO:0000256" key="6">
    <source>
        <dbReference type="ARBA" id="ARBA00004667"/>
    </source>
</evidence>
<evidence type="ECO:0000259" key="30">
    <source>
        <dbReference type="Pfam" id="PF01634"/>
    </source>
</evidence>
<keyword evidence="20" id="KW-0862">Zinc</keyword>
<dbReference type="Pfam" id="PF08029">
    <property type="entry name" value="HisG_C"/>
    <property type="match status" value="1"/>
</dbReference>
<dbReference type="GO" id="GO:0004636">
    <property type="term" value="F:phosphoribosyl-ATP diphosphatase activity"/>
    <property type="evidence" value="ECO:0007669"/>
    <property type="project" value="EnsemblFungi"/>
</dbReference>
<dbReference type="GO" id="GO:0030170">
    <property type="term" value="F:pyridoxal phosphate binding"/>
    <property type="evidence" value="ECO:0007669"/>
    <property type="project" value="InterPro"/>
</dbReference>
<dbReference type="InterPro" id="IPR011322">
    <property type="entry name" value="N-reg_PII-like_a/b"/>
</dbReference>
<dbReference type="Gene3D" id="3.40.50.1980">
    <property type="entry name" value="Nitrogenase molybdenum iron protein domain"/>
    <property type="match status" value="2"/>
</dbReference>
<dbReference type="InterPro" id="IPR015867">
    <property type="entry name" value="N-reg_PII/ATP_PRibTrfase_C"/>
</dbReference>
<dbReference type="GO" id="GO:0000105">
    <property type="term" value="P:L-histidine biosynthetic process"/>
    <property type="evidence" value="ECO:0007669"/>
    <property type="project" value="UniProtKB-UniPathway"/>
</dbReference>
<evidence type="ECO:0000259" key="31">
    <source>
        <dbReference type="Pfam" id="PF08029"/>
    </source>
</evidence>
<dbReference type="GO" id="GO:0000287">
    <property type="term" value="F:magnesium ion binding"/>
    <property type="evidence" value="ECO:0007669"/>
    <property type="project" value="InterPro"/>
</dbReference>
<dbReference type="HAMAP" id="MF_01023">
    <property type="entry name" value="HisC_aminotrans_2"/>
    <property type="match status" value="1"/>
</dbReference>